<dbReference type="InterPro" id="IPR043592">
    <property type="entry name" value="FMNL_animal"/>
</dbReference>
<sequence length="326" mass="37107">MKLLQNYEKEGRPLEDLSEEDRFVVRFGKIPRLAQRINTLTFMGNFPESVKRLQPQLDAIIAASVSLKSSSKLKKMLEIILAFGNYMNSSKRGAAYGFRLQSLDLLLDTKSTDRTQTLMHFIANMVQDKYPELAGFHTELRFVDKAALVSLDSVLQDVRSLERGMEGTKKEFLVQDDIPALKEFVKANSDILDSLVKDGKTAQEAYTSVVEYYGENPKTTQPSMFFPLFVRFIKAYKQAEQDNEQKKKQESAAEEQTTPSPKKKDSTPQKGPMMPKLPQMDLIAELKKRQVKPQVTDGAIEDIITDLRNSPYRRGDGRRATPRQDN</sequence>
<evidence type="ECO:0000256" key="2">
    <source>
        <dbReference type="SAM" id="MobiDB-lite"/>
    </source>
</evidence>
<dbReference type="SMART" id="SM00498">
    <property type="entry name" value="FH2"/>
    <property type="match status" value="1"/>
</dbReference>
<accession>A0A673K124</accession>
<feature type="compositionally biased region" description="Basic and acidic residues" evidence="2">
    <location>
        <begin position="241"/>
        <end position="251"/>
    </location>
</feature>
<dbReference type="Ensembl" id="ENSSRHT00000058090.1">
    <property type="protein sequence ID" value="ENSSRHP00000056509.1"/>
    <property type="gene ID" value="ENSSRHG00000028359.1"/>
</dbReference>
<reference evidence="5" key="2">
    <citation type="submission" date="2025-09" db="UniProtKB">
        <authorList>
            <consortium name="Ensembl"/>
        </authorList>
    </citation>
    <scope>IDENTIFICATION</scope>
</reference>
<dbReference type="GO" id="GO:0008360">
    <property type="term" value="P:regulation of cell shape"/>
    <property type="evidence" value="ECO:0007669"/>
    <property type="project" value="TreeGrafter"/>
</dbReference>
<dbReference type="Pfam" id="PF02181">
    <property type="entry name" value="FH2"/>
    <property type="match status" value="1"/>
</dbReference>
<dbReference type="SUPFAM" id="SSF101447">
    <property type="entry name" value="Formin homology 2 domain (FH2 domain)"/>
    <property type="match status" value="1"/>
</dbReference>
<evidence type="ECO:0000259" key="4">
    <source>
        <dbReference type="PROSITE" id="PS51444"/>
    </source>
</evidence>
<evidence type="ECO:0000256" key="1">
    <source>
        <dbReference type="ARBA" id="ARBA00023449"/>
    </source>
</evidence>
<evidence type="ECO:0000259" key="3">
    <source>
        <dbReference type="PROSITE" id="PS51231"/>
    </source>
</evidence>
<feature type="domain" description="FH2" evidence="4">
    <location>
        <begin position="1"/>
        <end position="262"/>
    </location>
</feature>
<reference evidence="5" key="1">
    <citation type="submission" date="2025-08" db="UniProtKB">
        <authorList>
            <consortium name="Ensembl"/>
        </authorList>
    </citation>
    <scope>IDENTIFICATION</scope>
</reference>
<dbReference type="InterPro" id="IPR042201">
    <property type="entry name" value="FH2_Formin_sf"/>
</dbReference>
<dbReference type="PROSITE" id="PS51444">
    <property type="entry name" value="FH2"/>
    <property type="match status" value="1"/>
</dbReference>
<keyword evidence="6" id="KW-1185">Reference proteome</keyword>
<evidence type="ECO:0000313" key="6">
    <source>
        <dbReference type="Proteomes" id="UP000472270"/>
    </source>
</evidence>
<comment type="similarity">
    <text evidence="1">Belongs to the formin homology family.</text>
</comment>
<dbReference type="PANTHER" id="PTHR45857">
    <property type="entry name" value="FORMIN-LIKE PROTEIN"/>
    <property type="match status" value="1"/>
</dbReference>
<feature type="region of interest" description="Disordered" evidence="2">
    <location>
        <begin position="241"/>
        <end position="326"/>
    </location>
</feature>
<dbReference type="Proteomes" id="UP000472270">
    <property type="component" value="Unassembled WGS sequence"/>
</dbReference>
<dbReference type="GO" id="GO:0051015">
    <property type="term" value="F:actin filament binding"/>
    <property type="evidence" value="ECO:0007669"/>
    <property type="project" value="TreeGrafter"/>
</dbReference>
<dbReference type="Gene3D" id="1.20.58.2220">
    <property type="entry name" value="Formin, FH2 domain"/>
    <property type="match status" value="1"/>
</dbReference>
<dbReference type="GO" id="GO:0016477">
    <property type="term" value="P:cell migration"/>
    <property type="evidence" value="ECO:0007669"/>
    <property type="project" value="TreeGrafter"/>
</dbReference>
<dbReference type="GO" id="GO:0005829">
    <property type="term" value="C:cytosol"/>
    <property type="evidence" value="ECO:0007669"/>
    <property type="project" value="TreeGrafter"/>
</dbReference>
<protein>
    <submittedName>
        <fullName evidence="5">Formin-like 1a</fullName>
    </submittedName>
</protein>
<dbReference type="InterPro" id="IPR015425">
    <property type="entry name" value="FH2_Formin"/>
</dbReference>
<feature type="compositionally biased region" description="Basic and acidic residues" evidence="2">
    <location>
        <begin position="313"/>
        <end position="326"/>
    </location>
</feature>
<dbReference type="PROSITE" id="PS51231">
    <property type="entry name" value="DAD"/>
    <property type="match status" value="1"/>
</dbReference>
<name>A0A673K124_9TELE</name>
<feature type="domain" description="DAD" evidence="3">
    <location>
        <begin position="293"/>
        <end position="326"/>
    </location>
</feature>
<evidence type="ECO:0000313" key="5">
    <source>
        <dbReference type="Ensembl" id="ENSSRHP00000056509.1"/>
    </source>
</evidence>
<dbReference type="InterPro" id="IPR014767">
    <property type="entry name" value="DAD_dom"/>
</dbReference>
<dbReference type="GO" id="GO:0030866">
    <property type="term" value="P:cortical actin cytoskeleton organization"/>
    <property type="evidence" value="ECO:0007669"/>
    <property type="project" value="TreeGrafter"/>
</dbReference>
<dbReference type="PANTHER" id="PTHR45857:SF2">
    <property type="entry name" value="FORMIN-LIKE PROTEIN 1"/>
    <property type="match status" value="1"/>
</dbReference>
<proteinExistence type="inferred from homology"/>
<organism evidence="5 6">
    <name type="scientific">Sinocyclocheilus rhinocerous</name>
    <dbReference type="NCBI Taxonomy" id="307959"/>
    <lineage>
        <taxon>Eukaryota</taxon>
        <taxon>Metazoa</taxon>
        <taxon>Chordata</taxon>
        <taxon>Craniata</taxon>
        <taxon>Vertebrata</taxon>
        <taxon>Euteleostomi</taxon>
        <taxon>Actinopterygii</taxon>
        <taxon>Neopterygii</taxon>
        <taxon>Teleostei</taxon>
        <taxon>Ostariophysi</taxon>
        <taxon>Cypriniformes</taxon>
        <taxon>Cyprinidae</taxon>
        <taxon>Cyprininae</taxon>
        <taxon>Sinocyclocheilus</taxon>
    </lineage>
</organism>
<dbReference type="AlphaFoldDB" id="A0A673K124"/>